<dbReference type="PROSITE" id="PS52016">
    <property type="entry name" value="TONB_DEPENDENT_REC_3"/>
    <property type="match status" value="1"/>
</dbReference>
<evidence type="ECO:0000256" key="7">
    <source>
        <dbReference type="PROSITE-ProRule" id="PRU01360"/>
    </source>
</evidence>
<dbReference type="InterPro" id="IPR008969">
    <property type="entry name" value="CarboxyPept-like_regulatory"/>
</dbReference>
<comment type="subcellular location">
    <subcellularLocation>
        <location evidence="1 7">Cell outer membrane</location>
        <topology evidence="1 7">Multi-pass membrane protein</topology>
    </subcellularLocation>
</comment>
<protein>
    <submittedName>
        <fullName evidence="9">SusC/RagA family TonB-linked outer membrane protein</fullName>
    </submittedName>
</protein>
<dbReference type="Pfam" id="PF13715">
    <property type="entry name" value="CarbopepD_reg_2"/>
    <property type="match status" value="1"/>
</dbReference>
<dbReference type="InterPro" id="IPR023997">
    <property type="entry name" value="TonB-dep_OMP_SusC/RagA_CS"/>
</dbReference>
<dbReference type="SUPFAM" id="SSF56935">
    <property type="entry name" value="Porins"/>
    <property type="match status" value="1"/>
</dbReference>
<accession>A0ABR7XXG8</accession>
<keyword evidence="5 7" id="KW-0472">Membrane</keyword>
<dbReference type="SUPFAM" id="SSF49464">
    <property type="entry name" value="Carboxypeptidase regulatory domain-like"/>
    <property type="match status" value="1"/>
</dbReference>
<dbReference type="NCBIfam" id="TIGR04056">
    <property type="entry name" value="OMP_RagA_SusC"/>
    <property type="match status" value="1"/>
</dbReference>
<comment type="similarity">
    <text evidence="7">Belongs to the TonB-dependent receptor family.</text>
</comment>
<keyword evidence="2 7" id="KW-0813">Transport</keyword>
<keyword evidence="10" id="KW-1185">Reference proteome</keyword>
<dbReference type="Pfam" id="PF07715">
    <property type="entry name" value="Plug"/>
    <property type="match status" value="1"/>
</dbReference>
<feature type="domain" description="TonB-dependent receptor plug" evidence="8">
    <location>
        <begin position="110"/>
        <end position="214"/>
    </location>
</feature>
<keyword evidence="3 7" id="KW-1134">Transmembrane beta strand</keyword>
<dbReference type="InterPro" id="IPR036942">
    <property type="entry name" value="Beta-barrel_TonB_sf"/>
</dbReference>
<sequence>MIFVYILGASAIAHGQVHIVGSVLDSVGNGIPEVTVAEQGQASAVSTDKEGRFEIITIRDNGYLTFQHVGYQSAVRYFDKKKQEIVITLKQSISEIEEVIVSTGYQNLPKERATGSFEHMDREALETRTGSNILERLEGLTPGLQFDNRSGTPELNIRGISTLSSTMTGPLIVVDNFPYQGDIANINPNDIESVTLLKDAAAASIWGARAGNGVIVITTKGATGRERVSIDYSSNINISGKPDLFYNPDLSTSDFIDIERFLFGKGHYDPTYLGAERTKKNTIFSPVVELMYQEKMGAIGLQGMETAIDRYRNIDYRHELLDLFYRNPFLEQHHMALSNRFQRGSHRLTIGYDKSMGSQPGDKSNRLSIRSVTSLQLSPKLSVEGRLNYTNQRRESYGDLMEYGFSPGGSRSTIYPYVQFRGENKEALPIPRNYNLEYIKTLQDLPLLDWMYYPADEMTQTESSSLRNHIQAQLSFQYQPMDGLSLNMLYNFENQPFEYGTLRGEDSFFMRNLINRYTQIDGGNIKHIVPLGGMRSSNIQTMRSYNLRGQANYHKNIANRHEITMLLGGEVSDRQVDTKGFTVLGYDENLMISQIVDVIGTYPIFDGLASNSRIPVNLEGSHGGQTQRFVSFYFNMGYTLDNKYGLSFSTRRDASNLFGVSTNDKWNPLWSVGASWLAHNESFLKSSDWINSLKLRATYGHSGNSGGVANTLPIISYQSPSSTSINQWPNAIVTTLSNPNLRWEDVRMMNLGLDFSLLKNAISGSFEIYDKKSSDLLSTDMMDITTGFSSITRNVAELKGKGIDARLTGRYKMGGLSGQSTFNFSRSRTHVTKFFGSNVTGSFYAESSGRSMARPVLDRELYPVFSFRFAGLDSETGDPQGWLNDEISKDYNNMLRDSVQNLRYHGTALPPYYGSLMQSLTWKNLTLSFLIAYKFGHYTQKNTIAYNSLFNTWGGGHADYSKRWQNPGDEQQTTVPSMTYPAVNNRDRFYAASEPNIIRGDLIRLQDVGLDYRFTVRPYRRHTDIRIFLKVNNLGLLWRANKDDIDTDYFDLPPVRRYSFGVTLNL</sequence>
<dbReference type="NCBIfam" id="TIGR04057">
    <property type="entry name" value="SusC_RagA_signa"/>
    <property type="match status" value="1"/>
</dbReference>
<dbReference type="RefSeq" id="WP_190315529.1">
    <property type="nucleotide sequence ID" value="NZ_JACNYL010000006.1"/>
</dbReference>
<evidence type="ECO:0000313" key="9">
    <source>
        <dbReference type="EMBL" id="MBD1423753.1"/>
    </source>
</evidence>
<keyword evidence="6 7" id="KW-0998">Cell outer membrane</keyword>
<evidence type="ECO:0000256" key="1">
    <source>
        <dbReference type="ARBA" id="ARBA00004571"/>
    </source>
</evidence>
<dbReference type="Gene3D" id="2.170.130.10">
    <property type="entry name" value="TonB-dependent receptor, plug domain"/>
    <property type="match status" value="1"/>
</dbReference>
<proteinExistence type="inferred from homology"/>
<evidence type="ECO:0000259" key="8">
    <source>
        <dbReference type="Pfam" id="PF07715"/>
    </source>
</evidence>
<name>A0ABR7XXG8_9SPHI</name>
<evidence type="ECO:0000313" key="10">
    <source>
        <dbReference type="Proteomes" id="UP000651112"/>
    </source>
</evidence>
<dbReference type="InterPro" id="IPR012910">
    <property type="entry name" value="Plug_dom"/>
</dbReference>
<dbReference type="Gene3D" id="2.60.40.1120">
    <property type="entry name" value="Carboxypeptidase-like, regulatory domain"/>
    <property type="match status" value="1"/>
</dbReference>
<evidence type="ECO:0000256" key="6">
    <source>
        <dbReference type="ARBA" id="ARBA00023237"/>
    </source>
</evidence>
<dbReference type="InterPro" id="IPR023996">
    <property type="entry name" value="TonB-dep_OMP_SusC/RagA"/>
</dbReference>
<evidence type="ECO:0000256" key="2">
    <source>
        <dbReference type="ARBA" id="ARBA00022448"/>
    </source>
</evidence>
<dbReference type="EMBL" id="JACNYL010000006">
    <property type="protein sequence ID" value="MBD1423753.1"/>
    <property type="molecule type" value="Genomic_DNA"/>
</dbReference>
<dbReference type="InterPro" id="IPR039426">
    <property type="entry name" value="TonB-dep_rcpt-like"/>
</dbReference>
<comment type="caution">
    <text evidence="9">The sequence shown here is derived from an EMBL/GenBank/DDBJ whole genome shotgun (WGS) entry which is preliminary data.</text>
</comment>
<dbReference type="Proteomes" id="UP000651112">
    <property type="component" value="Unassembled WGS sequence"/>
</dbReference>
<evidence type="ECO:0000256" key="5">
    <source>
        <dbReference type="ARBA" id="ARBA00023136"/>
    </source>
</evidence>
<dbReference type="InterPro" id="IPR037066">
    <property type="entry name" value="Plug_dom_sf"/>
</dbReference>
<keyword evidence="4 7" id="KW-0812">Transmembrane</keyword>
<gene>
    <name evidence="9" type="ORF">H8B21_19500</name>
</gene>
<dbReference type="Gene3D" id="2.40.170.20">
    <property type="entry name" value="TonB-dependent receptor, beta-barrel domain"/>
    <property type="match status" value="1"/>
</dbReference>
<evidence type="ECO:0000256" key="4">
    <source>
        <dbReference type="ARBA" id="ARBA00022692"/>
    </source>
</evidence>
<evidence type="ECO:0000256" key="3">
    <source>
        <dbReference type="ARBA" id="ARBA00022452"/>
    </source>
</evidence>
<organism evidence="9 10">
    <name type="scientific">Sphingobacterium chuzhouense</name>
    <dbReference type="NCBI Taxonomy" id="1742264"/>
    <lineage>
        <taxon>Bacteria</taxon>
        <taxon>Pseudomonadati</taxon>
        <taxon>Bacteroidota</taxon>
        <taxon>Sphingobacteriia</taxon>
        <taxon>Sphingobacteriales</taxon>
        <taxon>Sphingobacteriaceae</taxon>
        <taxon>Sphingobacterium</taxon>
    </lineage>
</organism>
<reference evidence="9 10" key="1">
    <citation type="submission" date="2020-08" db="EMBL/GenBank/DDBJ databases">
        <title>Sphingobacterium sp. DN00404 isolated from aquaculture water.</title>
        <authorList>
            <person name="Zhang M."/>
        </authorList>
    </citation>
    <scope>NUCLEOTIDE SEQUENCE [LARGE SCALE GENOMIC DNA]</scope>
    <source>
        <strain evidence="9 10">KCTC 42746</strain>
    </source>
</reference>